<sequence>MINVKKCIGYSLVVLLPLLVNNKIMASETEKACF</sequence>
<dbReference type="Proteomes" id="UP000501926">
    <property type="component" value="Chromosome"/>
</dbReference>
<dbReference type="Proteomes" id="UP000221734">
    <property type="component" value="Chromosome Kuenenia_stuttgartiensis_MBR1"/>
</dbReference>
<name>A0A2C9CAU9_KUEST</name>
<dbReference type="AlphaFoldDB" id="A0A2C9CAU9"/>
<keyword evidence="3" id="KW-1185">Reference proteome</keyword>
<proteinExistence type="predicted"/>
<evidence type="ECO:0000313" key="1">
    <source>
        <dbReference type="EMBL" id="QII12526.1"/>
    </source>
</evidence>
<evidence type="ECO:0000313" key="4">
    <source>
        <dbReference type="Proteomes" id="UP000501926"/>
    </source>
</evidence>
<reference evidence="2" key="1">
    <citation type="submission" date="2017-10" db="EMBL/GenBank/DDBJ databases">
        <authorList>
            <person name="Banno H."/>
            <person name="Chua N.-H."/>
        </authorList>
    </citation>
    <scope>NUCLEOTIDE SEQUENCE [LARGE SCALE GENOMIC DNA]</scope>
    <source>
        <strain evidence="2">Kuenenia_mbr1_ru-nijmegen</strain>
    </source>
</reference>
<evidence type="ECO:0000313" key="2">
    <source>
        <dbReference type="EMBL" id="SOH02826.1"/>
    </source>
</evidence>
<organism evidence="2 3">
    <name type="scientific">Kuenenia stuttgartiensis</name>
    <dbReference type="NCBI Taxonomy" id="174633"/>
    <lineage>
        <taxon>Bacteria</taxon>
        <taxon>Pseudomonadati</taxon>
        <taxon>Planctomycetota</taxon>
        <taxon>Candidatus Brocadiia</taxon>
        <taxon>Candidatus Brocadiales</taxon>
        <taxon>Candidatus Brocadiaceae</taxon>
        <taxon>Candidatus Kuenenia</taxon>
    </lineage>
</organism>
<gene>
    <name evidence="1" type="ORF">KsCSTR_31470</name>
    <name evidence="2" type="ORF">KSMBR1_0310</name>
</gene>
<dbReference type="EMBL" id="CP049055">
    <property type="protein sequence ID" value="QII12526.1"/>
    <property type="molecule type" value="Genomic_DNA"/>
</dbReference>
<evidence type="ECO:0000313" key="3">
    <source>
        <dbReference type="Proteomes" id="UP000221734"/>
    </source>
</evidence>
<accession>A0A2C9CAU9</accession>
<dbReference type="EMBL" id="LT934425">
    <property type="protein sequence ID" value="SOH02826.1"/>
    <property type="molecule type" value="Genomic_DNA"/>
</dbReference>
<protein>
    <submittedName>
        <fullName evidence="2">Uncharacterized protein</fullName>
    </submittedName>
</protein>
<reference evidence="1 4" key="3">
    <citation type="submission" date="2020-02" db="EMBL/GenBank/DDBJ databases">
        <title>Newly sequenced genome of strain CSTR1 showed variability in Candidatus Kuenenia stuttgartiensis genomes.</title>
        <authorList>
            <person name="Ding C."/>
            <person name="Adrian L."/>
        </authorList>
    </citation>
    <scope>NUCLEOTIDE SEQUENCE [LARGE SCALE GENOMIC DNA]</scope>
    <source>
        <strain evidence="1 4">CSTR1</strain>
    </source>
</reference>
<reference evidence="3" key="2">
    <citation type="submission" date="2017-10" db="EMBL/GenBank/DDBJ databases">
        <authorList>
            <person name="Frank J."/>
        </authorList>
    </citation>
    <scope>NUCLEOTIDE SEQUENCE [LARGE SCALE GENOMIC DNA]</scope>
</reference>
<dbReference type="KEGG" id="kst:KSMBR1_0310"/>